<feature type="transmembrane region" description="Helical" evidence="1">
    <location>
        <begin position="59"/>
        <end position="78"/>
    </location>
</feature>
<sequence>MADYNANVAINATSRNRWAEQEETVIANEIIKNYDVLFGPMTGCGALKIGEVRRRGWEAVANVLNWFVLLVLSIFQILKF</sequence>
<reference evidence="2" key="2">
    <citation type="submission" date="2020-11" db="EMBL/GenBank/DDBJ databases">
        <authorList>
            <person name="McCartney M.A."/>
            <person name="Auch B."/>
            <person name="Kono T."/>
            <person name="Mallez S."/>
            <person name="Becker A."/>
            <person name="Gohl D.M."/>
            <person name="Silverstein K.A.T."/>
            <person name="Koren S."/>
            <person name="Bechman K.B."/>
            <person name="Herman A."/>
            <person name="Abrahante J.E."/>
            <person name="Garbe J."/>
        </authorList>
    </citation>
    <scope>NUCLEOTIDE SEQUENCE</scope>
    <source>
        <strain evidence="2">Duluth1</strain>
        <tissue evidence="2">Whole animal</tissue>
    </source>
</reference>
<accession>A0A9D4HT17</accession>
<keyword evidence="1" id="KW-0812">Transmembrane</keyword>
<dbReference type="Proteomes" id="UP000828390">
    <property type="component" value="Unassembled WGS sequence"/>
</dbReference>
<proteinExistence type="predicted"/>
<name>A0A9D4HT17_DREPO</name>
<evidence type="ECO:0000313" key="3">
    <source>
        <dbReference type="Proteomes" id="UP000828390"/>
    </source>
</evidence>
<dbReference type="AlphaFoldDB" id="A0A9D4HT17"/>
<evidence type="ECO:0000313" key="2">
    <source>
        <dbReference type="EMBL" id="KAH3730314.1"/>
    </source>
</evidence>
<gene>
    <name evidence="2" type="ORF">DPMN_056297</name>
</gene>
<organism evidence="2 3">
    <name type="scientific">Dreissena polymorpha</name>
    <name type="common">Zebra mussel</name>
    <name type="synonym">Mytilus polymorpha</name>
    <dbReference type="NCBI Taxonomy" id="45954"/>
    <lineage>
        <taxon>Eukaryota</taxon>
        <taxon>Metazoa</taxon>
        <taxon>Spiralia</taxon>
        <taxon>Lophotrochozoa</taxon>
        <taxon>Mollusca</taxon>
        <taxon>Bivalvia</taxon>
        <taxon>Autobranchia</taxon>
        <taxon>Heteroconchia</taxon>
        <taxon>Euheterodonta</taxon>
        <taxon>Imparidentia</taxon>
        <taxon>Neoheterodontei</taxon>
        <taxon>Myida</taxon>
        <taxon>Dreissenoidea</taxon>
        <taxon>Dreissenidae</taxon>
        <taxon>Dreissena</taxon>
    </lineage>
</organism>
<dbReference type="EMBL" id="JAIWYP010000012">
    <property type="protein sequence ID" value="KAH3730314.1"/>
    <property type="molecule type" value="Genomic_DNA"/>
</dbReference>
<protein>
    <submittedName>
        <fullName evidence="2">Uncharacterized protein</fullName>
    </submittedName>
</protein>
<evidence type="ECO:0000256" key="1">
    <source>
        <dbReference type="SAM" id="Phobius"/>
    </source>
</evidence>
<reference evidence="2" key="1">
    <citation type="journal article" date="2019" name="bioRxiv">
        <title>The Genome of the Zebra Mussel, Dreissena polymorpha: A Resource for Invasive Species Research.</title>
        <authorList>
            <person name="McCartney M.A."/>
            <person name="Auch B."/>
            <person name="Kono T."/>
            <person name="Mallez S."/>
            <person name="Zhang Y."/>
            <person name="Obille A."/>
            <person name="Becker A."/>
            <person name="Abrahante J.E."/>
            <person name="Garbe J."/>
            <person name="Badalamenti J.P."/>
            <person name="Herman A."/>
            <person name="Mangelson H."/>
            <person name="Liachko I."/>
            <person name="Sullivan S."/>
            <person name="Sone E.D."/>
            <person name="Koren S."/>
            <person name="Silverstein K.A.T."/>
            <person name="Beckman K.B."/>
            <person name="Gohl D.M."/>
        </authorList>
    </citation>
    <scope>NUCLEOTIDE SEQUENCE</scope>
    <source>
        <strain evidence="2">Duluth1</strain>
        <tissue evidence="2">Whole animal</tissue>
    </source>
</reference>
<keyword evidence="1" id="KW-1133">Transmembrane helix</keyword>
<keyword evidence="3" id="KW-1185">Reference proteome</keyword>
<comment type="caution">
    <text evidence="2">The sequence shown here is derived from an EMBL/GenBank/DDBJ whole genome shotgun (WGS) entry which is preliminary data.</text>
</comment>
<keyword evidence="1" id="KW-0472">Membrane</keyword>